<dbReference type="Proteomes" id="UP000192920">
    <property type="component" value="Unassembled WGS sequence"/>
</dbReference>
<feature type="domain" description="HTH cro/C1-type" evidence="1">
    <location>
        <begin position="4"/>
        <end position="62"/>
    </location>
</feature>
<evidence type="ECO:0000259" key="1">
    <source>
        <dbReference type="PROSITE" id="PS50943"/>
    </source>
</evidence>
<name>A0A1Y6CFJ7_9NEIS</name>
<protein>
    <submittedName>
        <fullName evidence="2">Helix-turn-helix</fullName>
    </submittedName>
</protein>
<dbReference type="Pfam" id="PF01381">
    <property type="entry name" value="HTH_3"/>
    <property type="match status" value="1"/>
</dbReference>
<evidence type="ECO:0000313" key="2">
    <source>
        <dbReference type="EMBL" id="SMF53043.1"/>
    </source>
</evidence>
<sequence length="70" mass="7850">MTPLRIARKQKNLTQKALAQVVGVSQAHISMVESGSERASAQLAEKLVEVIGRKLITEEQVLYPERYQND</sequence>
<dbReference type="EMBL" id="FXAG01000029">
    <property type="protein sequence ID" value="SMF53043.1"/>
    <property type="molecule type" value="Genomic_DNA"/>
</dbReference>
<dbReference type="AlphaFoldDB" id="A0A1Y6CFJ7"/>
<dbReference type="InterPro" id="IPR010982">
    <property type="entry name" value="Lambda_DNA-bd_dom_sf"/>
</dbReference>
<dbReference type="CDD" id="cd00093">
    <property type="entry name" value="HTH_XRE"/>
    <property type="match status" value="1"/>
</dbReference>
<proteinExistence type="predicted"/>
<reference evidence="3" key="1">
    <citation type="submission" date="2017-04" db="EMBL/GenBank/DDBJ databases">
        <authorList>
            <person name="Varghese N."/>
            <person name="Submissions S."/>
        </authorList>
    </citation>
    <scope>NUCLEOTIDE SEQUENCE [LARGE SCALE GENOMIC DNA]</scope>
    <source>
        <strain evidence="3">DSM 22618</strain>
    </source>
</reference>
<keyword evidence="3" id="KW-1185">Reference proteome</keyword>
<dbReference type="RefSeq" id="WP_085277775.1">
    <property type="nucleotide sequence ID" value="NZ_FXAG01000029.1"/>
</dbReference>
<dbReference type="PROSITE" id="PS50943">
    <property type="entry name" value="HTH_CROC1"/>
    <property type="match status" value="1"/>
</dbReference>
<dbReference type="InterPro" id="IPR001387">
    <property type="entry name" value="Cro/C1-type_HTH"/>
</dbReference>
<evidence type="ECO:0000313" key="3">
    <source>
        <dbReference type="Proteomes" id="UP000192920"/>
    </source>
</evidence>
<dbReference type="SUPFAM" id="SSF47413">
    <property type="entry name" value="lambda repressor-like DNA-binding domains"/>
    <property type="match status" value="1"/>
</dbReference>
<dbReference type="Gene3D" id="1.10.260.40">
    <property type="entry name" value="lambda repressor-like DNA-binding domains"/>
    <property type="match status" value="1"/>
</dbReference>
<gene>
    <name evidence="2" type="ORF">SAMN02745746_03786</name>
</gene>
<dbReference type="GO" id="GO:0003677">
    <property type="term" value="F:DNA binding"/>
    <property type="evidence" value="ECO:0007669"/>
    <property type="project" value="InterPro"/>
</dbReference>
<organism evidence="2 3">
    <name type="scientific">Pseudogulbenkiania subflava DSM 22618</name>
    <dbReference type="NCBI Taxonomy" id="1123014"/>
    <lineage>
        <taxon>Bacteria</taxon>
        <taxon>Pseudomonadati</taxon>
        <taxon>Pseudomonadota</taxon>
        <taxon>Betaproteobacteria</taxon>
        <taxon>Neisseriales</taxon>
        <taxon>Chromobacteriaceae</taxon>
        <taxon>Pseudogulbenkiania</taxon>
    </lineage>
</organism>
<dbReference type="SMART" id="SM00530">
    <property type="entry name" value="HTH_XRE"/>
    <property type="match status" value="1"/>
</dbReference>
<accession>A0A1Y6CFJ7</accession>